<gene>
    <name evidence="1" type="ORF">FHX44_1145</name>
</gene>
<accession>A0A561SH24</accession>
<name>A0A561SH24_9PSEU</name>
<dbReference type="Proteomes" id="UP000321261">
    <property type="component" value="Unassembled WGS sequence"/>
</dbReference>
<reference evidence="1 2" key="1">
    <citation type="submission" date="2019-06" db="EMBL/GenBank/DDBJ databases">
        <title>Sequencing the genomes of 1000 actinobacteria strains.</title>
        <authorList>
            <person name="Klenk H.-P."/>
        </authorList>
    </citation>
    <scope>NUCLEOTIDE SEQUENCE [LARGE SCALE GENOMIC DNA]</scope>
    <source>
        <strain evidence="1 2">DSM 45671</strain>
    </source>
</reference>
<protein>
    <submittedName>
        <fullName evidence="1">Uncharacterized protein</fullName>
    </submittedName>
</protein>
<comment type="caution">
    <text evidence="1">The sequence shown here is derived from an EMBL/GenBank/DDBJ whole genome shotgun (WGS) entry which is preliminary data.</text>
</comment>
<dbReference type="RefSeq" id="WP_147253581.1">
    <property type="nucleotide sequence ID" value="NZ_VIWU01000001.1"/>
</dbReference>
<dbReference type="AlphaFoldDB" id="A0A561SH24"/>
<keyword evidence="2" id="KW-1185">Reference proteome</keyword>
<sequence>MVHFANDGGCPRRPLKYAGEIDHVEPGLDRVDVNAVQFLRAVVPAVGLLFFWEPGKLIAPGSQRKADPVRPNAP</sequence>
<dbReference type="EMBL" id="VIWU01000001">
    <property type="protein sequence ID" value="TWF74166.1"/>
    <property type="molecule type" value="Genomic_DNA"/>
</dbReference>
<proteinExistence type="predicted"/>
<evidence type="ECO:0000313" key="1">
    <source>
        <dbReference type="EMBL" id="TWF74166.1"/>
    </source>
</evidence>
<organism evidence="1 2">
    <name type="scientific">Pseudonocardia hierapolitana</name>
    <dbReference type="NCBI Taxonomy" id="1128676"/>
    <lineage>
        <taxon>Bacteria</taxon>
        <taxon>Bacillati</taxon>
        <taxon>Actinomycetota</taxon>
        <taxon>Actinomycetes</taxon>
        <taxon>Pseudonocardiales</taxon>
        <taxon>Pseudonocardiaceae</taxon>
        <taxon>Pseudonocardia</taxon>
    </lineage>
</organism>
<evidence type="ECO:0000313" key="2">
    <source>
        <dbReference type="Proteomes" id="UP000321261"/>
    </source>
</evidence>